<dbReference type="EMBL" id="JAUJEA010000005">
    <property type="protein sequence ID" value="MDN5202592.1"/>
    <property type="molecule type" value="Genomic_DNA"/>
</dbReference>
<dbReference type="RefSeq" id="WP_346752617.1">
    <property type="nucleotide sequence ID" value="NZ_JAUJEA010000005.1"/>
</dbReference>
<accession>A0ABT8KRF9</accession>
<feature type="domain" description="HD" evidence="1">
    <location>
        <begin position="54"/>
        <end position="166"/>
    </location>
</feature>
<organism evidence="2 3">
    <name type="scientific">Splendidivirga corallicola</name>
    <dbReference type="NCBI Taxonomy" id="3051826"/>
    <lineage>
        <taxon>Bacteria</taxon>
        <taxon>Pseudomonadati</taxon>
        <taxon>Bacteroidota</taxon>
        <taxon>Cytophagia</taxon>
        <taxon>Cytophagales</taxon>
        <taxon>Splendidivirgaceae</taxon>
        <taxon>Splendidivirga</taxon>
    </lineage>
</organism>
<dbReference type="InterPro" id="IPR050135">
    <property type="entry name" value="dGTPase-like"/>
</dbReference>
<keyword evidence="3" id="KW-1185">Reference proteome</keyword>
<sequence length="409" mass="47247">MNKKKIFNDPVYGFVAVPTDLIFDIIEHPFFQKLRRIKQLGLTDFVYPGALHTRFHHAIGAMHLMSITLDNLRSKGNEISQEEYEAALIAILLHDIGHGPFSHTLEYCLLKGIKHEDISFLVIKHLNKHFGGALDLAIRMFCDQYERKFFHQLVSSQLDIDRLDYLNRDSFFTGVSEGTIGADRIIKMLDVRDDQIVVEEKGIYSIENFLSARRLMYWQVYLHKTTISSEKILVKLITRAKDLISNQEPLFSTKPLKLFLENEITLEDFENNDAYLTAFCSLDDYDIWAAIKIWSQGEDKVLRLLANMILNRRLFKVVLSNDQIQDEKIKEKQTRIIQKLNLNEKESEYFIAHGSMSNSAYISEGQSINILTKNGKILDVAQASDLPNIKAMSKIVKKYYLCWAKSLSL</sequence>
<dbReference type="InterPro" id="IPR003607">
    <property type="entry name" value="HD/PDEase_dom"/>
</dbReference>
<comment type="caution">
    <text evidence="2">The sequence shown here is derived from an EMBL/GenBank/DDBJ whole genome shotgun (WGS) entry which is preliminary data.</text>
</comment>
<name>A0ABT8KRF9_9BACT</name>
<dbReference type="InterPro" id="IPR006674">
    <property type="entry name" value="HD_domain"/>
</dbReference>
<dbReference type="SMART" id="SM00471">
    <property type="entry name" value="HDc"/>
    <property type="match status" value="1"/>
</dbReference>
<dbReference type="Pfam" id="PF19276">
    <property type="entry name" value="HD_assoc_2"/>
    <property type="match status" value="1"/>
</dbReference>
<dbReference type="PANTHER" id="PTHR11373:SF4">
    <property type="entry name" value="DEOXYNUCLEOSIDE TRIPHOSPHATE TRIPHOSPHOHYDROLASE SAMHD1"/>
    <property type="match status" value="1"/>
</dbReference>
<dbReference type="Gene3D" id="1.10.3210.10">
    <property type="entry name" value="Hypothetical protein af1432"/>
    <property type="match status" value="1"/>
</dbReference>
<dbReference type="PROSITE" id="PS51831">
    <property type="entry name" value="HD"/>
    <property type="match status" value="1"/>
</dbReference>
<dbReference type="SUPFAM" id="SSF109604">
    <property type="entry name" value="HD-domain/PDEase-like"/>
    <property type="match status" value="1"/>
</dbReference>
<dbReference type="InterPro" id="IPR045509">
    <property type="entry name" value="HD_assoc_2"/>
</dbReference>
<evidence type="ECO:0000313" key="2">
    <source>
        <dbReference type="EMBL" id="MDN5202592.1"/>
    </source>
</evidence>
<evidence type="ECO:0000259" key="1">
    <source>
        <dbReference type="PROSITE" id="PS51831"/>
    </source>
</evidence>
<dbReference type="Proteomes" id="UP001172082">
    <property type="component" value="Unassembled WGS sequence"/>
</dbReference>
<reference evidence="2" key="1">
    <citation type="submission" date="2023-06" db="EMBL/GenBank/DDBJ databases">
        <title>Genomic of Parafulvivirga corallium.</title>
        <authorList>
            <person name="Wang G."/>
        </authorList>
    </citation>
    <scope>NUCLEOTIDE SEQUENCE</scope>
    <source>
        <strain evidence="2">BMA10</strain>
    </source>
</reference>
<gene>
    <name evidence="2" type="ORF">QQ008_14485</name>
</gene>
<protein>
    <submittedName>
        <fullName evidence="2">HD domain-containing protein</fullName>
    </submittedName>
</protein>
<dbReference type="CDD" id="cd00077">
    <property type="entry name" value="HDc"/>
    <property type="match status" value="1"/>
</dbReference>
<dbReference type="PANTHER" id="PTHR11373">
    <property type="entry name" value="DEOXYNUCLEOSIDE TRIPHOSPHATE TRIPHOSPHOHYDROLASE"/>
    <property type="match status" value="1"/>
</dbReference>
<proteinExistence type="predicted"/>
<evidence type="ECO:0000313" key="3">
    <source>
        <dbReference type="Proteomes" id="UP001172082"/>
    </source>
</evidence>
<dbReference type="Pfam" id="PF01966">
    <property type="entry name" value="HD"/>
    <property type="match status" value="1"/>
</dbReference>